<dbReference type="HOGENOM" id="CLU_2698261_0_0_4"/>
<dbReference type="Proteomes" id="UP000008392">
    <property type="component" value="Chromosome"/>
</dbReference>
<gene>
    <name evidence="2" type="ordered locus">CFU_3337</name>
</gene>
<protein>
    <submittedName>
        <fullName evidence="2">Uncharacterized protein</fullName>
    </submittedName>
</protein>
<reference evidence="3" key="6">
    <citation type="submission" date="2011-05" db="EMBL/GenBank/DDBJ databases">
        <title>Complete sequence of Collimonas fungivorans Ter331.</title>
        <authorList>
            <person name="Leveau J.H."/>
        </authorList>
    </citation>
    <scope>NUCLEOTIDE SEQUENCE [LARGE SCALE GENOMIC DNA]</scope>
    <source>
        <strain evidence="3">Ter331</strain>
    </source>
</reference>
<reference evidence="2 3" key="2">
    <citation type="journal article" date="2006" name="J. Microbiol. Methods">
        <title>Genomic flank-sequencing of plasposon insertion sites for rapid identification of functional genes.</title>
        <authorList>
            <person name="Leveau J.H."/>
            <person name="Gerards S."/>
            <person name="Fritsche K."/>
            <person name="Zondag G."/>
            <person name="van Veen J.A."/>
        </authorList>
    </citation>
    <scope>NUCLEOTIDE SEQUENCE [LARGE SCALE GENOMIC DNA]</scope>
    <source>
        <strain evidence="2 3">Ter331</strain>
    </source>
</reference>
<dbReference type="EMBL" id="CP002745">
    <property type="protein sequence ID" value="AEK63161.1"/>
    <property type="molecule type" value="Genomic_DNA"/>
</dbReference>
<dbReference type="AlphaFoldDB" id="G0AAE7"/>
<reference evidence="2 3" key="1">
    <citation type="journal article" date="2004" name="Environ. Microbiol.">
        <title>Phylogeny-function analysis of (meta)genomic libraries: screening for expression of ribosomal RNA genes by large-insert library fluorescent in situ hybridization (LIL-FISH).</title>
        <authorList>
            <person name="Leveau J.H."/>
            <person name="Gerards S."/>
            <person name="de Boer W."/>
            <person name="van Veen J.A."/>
        </authorList>
    </citation>
    <scope>NUCLEOTIDE SEQUENCE [LARGE SCALE GENOMIC DNA]</scope>
    <source>
        <strain evidence="2 3">Ter331</strain>
    </source>
</reference>
<proteinExistence type="predicted"/>
<dbReference type="KEGG" id="cfu:CFU_3337"/>
<dbReference type="STRING" id="1005048.CFU_3337"/>
<name>G0AAE7_COLFT</name>
<reference evidence="2 3" key="3">
    <citation type="journal article" date="2008" name="FEMS Microbiol. Ecol.">
        <title>Identification and characterization of genes underlying chitinolysis in Collimonas fungivorans Ter331.</title>
        <authorList>
            <person name="Fritsche K."/>
            <person name="de Boer W."/>
            <person name="Gerards S."/>
            <person name="van den Berg M."/>
            <person name="van Veen J.A."/>
            <person name="Leveau J.H."/>
        </authorList>
    </citation>
    <scope>NUCLEOTIDE SEQUENCE [LARGE SCALE GENOMIC DNA]</scope>
    <source>
        <strain evidence="2 3">Ter331</strain>
    </source>
</reference>
<feature type="transmembrane region" description="Helical" evidence="1">
    <location>
        <begin position="12"/>
        <end position="31"/>
    </location>
</feature>
<keyword evidence="1" id="KW-1133">Transmembrane helix</keyword>
<evidence type="ECO:0000313" key="2">
    <source>
        <dbReference type="EMBL" id="AEK63161.1"/>
    </source>
</evidence>
<dbReference type="RefSeq" id="WP_014007313.1">
    <property type="nucleotide sequence ID" value="NC_015856.1"/>
</dbReference>
<keyword evidence="3" id="KW-1185">Reference proteome</keyword>
<organism evidence="2 3">
    <name type="scientific">Collimonas fungivorans (strain Ter331)</name>
    <dbReference type="NCBI Taxonomy" id="1005048"/>
    <lineage>
        <taxon>Bacteria</taxon>
        <taxon>Pseudomonadati</taxon>
        <taxon>Pseudomonadota</taxon>
        <taxon>Betaproteobacteria</taxon>
        <taxon>Burkholderiales</taxon>
        <taxon>Oxalobacteraceae</taxon>
        <taxon>Collimonas</taxon>
    </lineage>
</organism>
<reference evidence="2 3" key="5">
    <citation type="journal article" date="2011" name="ISME J.">
        <title>Dual transcriptional profiling of a bacterial/fungal confrontation: Collimonas fungivorans versus Aspergillus niger.</title>
        <authorList>
            <person name="Mela F."/>
            <person name="Fritsche K."/>
            <person name="de Boer W."/>
            <person name="van Veen J.A."/>
            <person name="de Graaff L.H."/>
            <person name="van den Berg M."/>
            <person name="Leveau J.H."/>
        </authorList>
    </citation>
    <scope>NUCLEOTIDE SEQUENCE [LARGE SCALE GENOMIC DNA]</scope>
    <source>
        <strain evidence="2 3">Ter331</strain>
    </source>
</reference>
<keyword evidence="1" id="KW-0812">Transmembrane</keyword>
<sequence length="73" mass="8114">MQKNIITLVRRVLAALCSWLAIAILGFYLAARILPHLGISASLEMVLQHTLADQAMARLGHTFCISIRLNNKQ</sequence>
<keyword evidence="1" id="KW-0472">Membrane</keyword>
<accession>G0AAE7</accession>
<evidence type="ECO:0000313" key="3">
    <source>
        <dbReference type="Proteomes" id="UP000008392"/>
    </source>
</evidence>
<reference evidence="2 3" key="4">
    <citation type="journal article" date="2010" name="Environ. Microbiol.">
        <title>The bacterial genus Collimonas: mycophagy, weathering and other adaptive solutions to life in oligotrophic soil environments.</title>
        <authorList>
            <person name="Leveau J.H."/>
            <person name="Uroz S."/>
            <person name="de Boer W."/>
        </authorList>
    </citation>
    <scope>NUCLEOTIDE SEQUENCE [LARGE SCALE GENOMIC DNA]</scope>
    <source>
        <strain evidence="2 3">Ter331</strain>
    </source>
</reference>
<evidence type="ECO:0000256" key="1">
    <source>
        <dbReference type="SAM" id="Phobius"/>
    </source>
</evidence>